<dbReference type="InterPro" id="IPR036689">
    <property type="entry name" value="ESAT-6-like_sf"/>
</dbReference>
<organism evidence="2 3">
    <name type="scientific">Glycomyces niveus</name>
    <dbReference type="NCBI Taxonomy" id="2820287"/>
    <lineage>
        <taxon>Bacteria</taxon>
        <taxon>Bacillati</taxon>
        <taxon>Actinomycetota</taxon>
        <taxon>Actinomycetes</taxon>
        <taxon>Glycomycetales</taxon>
        <taxon>Glycomycetaceae</taxon>
        <taxon>Glycomyces</taxon>
    </lineage>
</organism>
<dbReference type="Proteomes" id="UP000681341">
    <property type="component" value="Unassembled WGS sequence"/>
</dbReference>
<gene>
    <name evidence="2" type="ORF">J5V16_12590</name>
</gene>
<proteinExistence type="inferred from homology"/>
<dbReference type="Gene3D" id="1.10.287.1060">
    <property type="entry name" value="ESAT-6-like"/>
    <property type="match status" value="1"/>
</dbReference>
<evidence type="ECO:0000256" key="1">
    <source>
        <dbReference type="RuleBase" id="RU362001"/>
    </source>
</evidence>
<dbReference type="EMBL" id="JAGFNP010000006">
    <property type="protein sequence ID" value="MBO3733666.1"/>
    <property type="molecule type" value="Genomic_DNA"/>
</dbReference>
<evidence type="ECO:0000313" key="3">
    <source>
        <dbReference type="Proteomes" id="UP000681341"/>
    </source>
</evidence>
<dbReference type="Pfam" id="PF06013">
    <property type="entry name" value="WXG100"/>
    <property type="match status" value="1"/>
</dbReference>
<dbReference type="InterPro" id="IPR010310">
    <property type="entry name" value="T7SS_ESAT-6-like"/>
</dbReference>
<dbReference type="RefSeq" id="WP_208496637.1">
    <property type="nucleotide sequence ID" value="NZ_JAGFNP010000006.1"/>
</dbReference>
<reference evidence="2 3" key="1">
    <citation type="submission" date="2021-03" db="EMBL/GenBank/DDBJ databases">
        <title>Glycomyces sp. nov., a novel actinomycete isolated from soil.</title>
        <authorList>
            <person name="Yang X."/>
            <person name="Xu X."/>
        </authorList>
    </citation>
    <scope>NUCLEOTIDE SEQUENCE [LARGE SCALE GENOMIC DNA]</scope>
    <source>
        <strain evidence="2 3">NEAU-S30</strain>
    </source>
</reference>
<protein>
    <recommendedName>
        <fullName evidence="1">ESAT-6-like protein</fullName>
    </recommendedName>
</protein>
<sequence length="95" mass="10349">MGSRIAMSYEELDAATAEIASQAGEMTSTLADLRTQLEALDWEGADKAAYEEAKAQWDAAYAKINDILEAVGRAVNNAKERYEETERANASRFGG</sequence>
<comment type="similarity">
    <text evidence="1">Belongs to the WXG100 family.</text>
</comment>
<keyword evidence="3" id="KW-1185">Reference proteome</keyword>
<dbReference type="NCBIfam" id="TIGR03930">
    <property type="entry name" value="WXG100_ESAT6"/>
    <property type="match status" value="1"/>
</dbReference>
<name>A0ABS3U5Y1_9ACTN</name>
<evidence type="ECO:0000313" key="2">
    <source>
        <dbReference type="EMBL" id="MBO3733666.1"/>
    </source>
</evidence>
<dbReference type="SUPFAM" id="SSF140453">
    <property type="entry name" value="EsxAB dimer-like"/>
    <property type="match status" value="1"/>
</dbReference>
<accession>A0ABS3U5Y1</accession>
<comment type="caution">
    <text evidence="2">The sequence shown here is derived from an EMBL/GenBank/DDBJ whole genome shotgun (WGS) entry which is preliminary data.</text>
</comment>